<dbReference type="PROSITE" id="PS00092">
    <property type="entry name" value="N6_MTASE"/>
    <property type="match status" value="1"/>
</dbReference>
<dbReference type="CDD" id="cd02440">
    <property type="entry name" value="AdoMet_MTases"/>
    <property type="match status" value="1"/>
</dbReference>
<accession>A0A2L0F9T1</accession>
<dbReference type="EMBL" id="CP012673">
    <property type="protein sequence ID" value="AUX48330.1"/>
    <property type="molecule type" value="Genomic_DNA"/>
</dbReference>
<feature type="region of interest" description="Disordered" evidence="3">
    <location>
        <begin position="1"/>
        <end position="22"/>
    </location>
</feature>
<dbReference type="Pfam" id="PF03602">
    <property type="entry name" value="Cons_hypoth95"/>
    <property type="match status" value="1"/>
</dbReference>
<dbReference type="Proteomes" id="UP000238348">
    <property type="component" value="Chromosome"/>
</dbReference>
<dbReference type="InterPro" id="IPR004398">
    <property type="entry name" value="RNA_MeTrfase_RsmD"/>
</dbReference>
<evidence type="ECO:0000313" key="5">
    <source>
        <dbReference type="Proteomes" id="UP000238348"/>
    </source>
</evidence>
<reference evidence="4 5" key="1">
    <citation type="submission" date="2015-09" db="EMBL/GenBank/DDBJ databases">
        <title>Sorangium comparison.</title>
        <authorList>
            <person name="Zaburannyi N."/>
            <person name="Bunk B."/>
            <person name="Overmann J."/>
            <person name="Mueller R."/>
        </authorList>
    </citation>
    <scope>NUCLEOTIDE SEQUENCE [LARGE SCALE GENOMIC DNA]</scope>
    <source>
        <strain evidence="4 5">So ce26</strain>
    </source>
</reference>
<dbReference type="InterPro" id="IPR029063">
    <property type="entry name" value="SAM-dependent_MTases_sf"/>
</dbReference>
<gene>
    <name evidence="4" type="ORF">SOCE26_098640</name>
</gene>
<evidence type="ECO:0000256" key="2">
    <source>
        <dbReference type="ARBA" id="ARBA00022679"/>
    </source>
</evidence>
<dbReference type="EC" id="2.1.1.-" evidence="4"/>
<keyword evidence="1 4" id="KW-0489">Methyltransferase</keyword>
<dbReference type="PIRSF" id="PIRSF004553">
    <property type="entry name" value="CHP00095"/>
    <property type="match status" value="1"/>
</dbReference>
<dbReference type="RefSeq" id="WP_104986206.1">
    <property type="nucleotide sequence ID" value="NZ_CP012673.1"/>
</dbReference>
<dbReference type="AlphaFoldDB" id="A0A2L0F9T1"/>
<proteinExistence type="predicted"/>
<dbReference type="PANTHER" id="PTHR43542:SF1">
    <property type="entry name" value="METHYLTRANSFERASE"/>
    <property type="match status" value="1"/>
</dbReference>
<protein>
    <submittedName>
        <fullName evidence="4">Methyltransferase</fullName>
        <ecNumber evidence="4">2.1.1.-</ecNumber>
    </submittedName>
</protein>
<dbReference type="Gene3D" id="3.40.50.150">
    <property type="entry name" value="Vaccinia Virus protein VP39"/>
    <property type="match status" value="1"/>
</dbReference>
<dbReference type="NCBIfam" id="TIGR00095">
    <property type="entry name" value="16S rRNA (guanine(966)-N(2))-methyltransferase RsmD"/>
    <property type="match status" value="1"/>
</dbReference>
<organism evidence="4 5">
    <name type="scientific">Sorangium cellulosum</name>
    <name type="common">Polyangium cellulosum</name>
    <dbReference type="NCBI Taxonomy" id="56"/>
    <lineage>
        <taxon>Bacteria</taxon>
        <taxon>Pseudomonadati</taxon>
        <taxon>Myxococcota</taxon>
        <taxon>Polyangia</taxon>
        <taxon>Polyangiales</taxon>
        <taxon>Polyangiaceae</taxon>
        <taxon>Sorangium</taxon>
    </lineage>
</organism>
<evidence type="ECO:0000256" key="1">
    <source>
        <dbReference type="ARBA" id="ARBA00022603"/>
    </source>
</evidence>
<sequence>MRVIAGRLGGRRLSAPRGEGTRPTADRVREALFSSLGDVSGALVCDLYAGTGALGIEALSRGARRAVFVDSGRPALAALRENLAALDLGEATRVVPLPVERALDLLRDEPPFDLVLLDPPYAALAKAVAAAERLAGPLGLLAPAGRLVLEHARRDPSPEIAGLTRDVVRTYGDTAVSFYTR</sequence>
<dbReference type="GO" id="GO:0008168">
    <property type="term" value="F:methyltransferase activity"/>
    <property type="evidence" value="ECO:0007669"/>
    <property type="project" value="UniProtKB-KW"/>
</dbReference>
<name>A0A2L0F9T1_SORCE</name>
<keyword evidence="2 4" id="KW-0808">Transferase</keyword>
<dbReference type="PANTHER" id="PTHR43542">
    <property type="entry name" value="METHYLTRANSFERASE"/>
    <property type="match status" value="1"/>
</dbReference>
<dbReference type="GO" id="GO:0003676">
    <property type="term" value="F:nucleic acid binding"/>
    <property type="evidence" value="ECO:0007669"/>
    <property type="project" value="InterPro"/>
</dbReference>
<evidence type="ECO:0000313" key="4">
    <source>
        <dbReference type="EMBL" id="AUX48330.1"/>
    </source>
</evidence>
<evidence type="ECO:0000256" key="3">
    <source>
        <dbReference type="SAM" id="MobiDB-lite"/>
    </source>
</evidence>
<dbReference type="InterPro" id="IPR002052">
    <property type="entry name" value="DNA_methylase_N6_adenine_CS"/>
</dbReference>
<dbReference type="GO" id="GO:0031167">
    <property type="term" value="P:rRNA methylation"/>
    <property type="evidence" value="ECO:0007669"/>
    <property type="project" value="InterPro"/>
</dbReference>
<dbReference type="SUPFAM" id="SSF53335">
    <property type="entry name" value="S-adenosyl-L-methionine-dependent methyltransferases"/>
    <property type="match status" value="1"/>
</dbReference>
<dbReference type="OrthoDB" id="9803017at2"/>